<keyword evidence="1" id="KW-0812">Transmembrane</keyword>
<protein>
    <submittedName>
        <fullName evidence="2">Uncharacterized protein</fullName>
    </submittedName>
</protein>
<keyword evidence="1" id="KW-0472">Membrane</keyword>
<evidence type="ECO:0000256" key="1">
    <source>
        <dbReference type="SAM" id="Phobius"/>
    </source>
</evidence>
<evidence type="ECO:0000313" key="3">
    <source>
        <dbReference type="Proteomes" id="UP000077763"/>
    </source>
</evidence>
<feature type="transmembrane region" description="Helical" evidence="1">
    <location>
        <begin position="51"/>
        <end position="69"/>
    </location>
</feature>
<evidence type="ECO:0000313" key="2">
    <source>
        <dbReference type="EMBL" id="OAH96903.1"/>
    </source>
</evidence>
<dbReference type="EMBL" id="LUUH01000107">
    <property type="protein sequence ID" value="OAH96903.1"/>
    <property type="molecule type" value="Genomic_DNA"/>
</dbReference>
<keyword evidence="1" id="KW-1133">Transmembrane helix</keyword>
<name>A0A177LUG0_METMH</name>
<accession>A0A177LUG0</accession>
<comment type="caution">
    <text evidence="2">The sequence shown here is derived from an EMBL/GenBank/DDBJ whole genome shotgun (WGS) entry which is preliminary data.</text>
</comment>
<sequence>MSLVLRLLTLPAILTSRFHNTKPQLFAAAATIGGYRKRVTLVKIRYVFCKVLYLFTNISLINVGMPIAIS</sequence>
<proteinExistence type="predicted"/>
<dbReference type="AlphaFoldDB" id="A0A177LUG0"/>
<organism evidence="2 3">
    <name type="scientific">Methylomonas methanica</name>
    <dbReference type="NCBI Taxonomy" id="421"/>
    <lineage>
        <taxon>Bacteria</taxon>
        <taxon>Pseudomonadati</taxon>
        <taxon>Pseudomonadota</taxon>
        <taxon>Gammaproteobacteria</taxon>
        <taxon>Methylococcales</taxon>
        <taxon>Methylococcaceae</taxon>
        <taxon>Methylomonas</taxon>
    </lineage>
</organism>
<gene>
    <name evidence="2" type="ORF">A1353_23820</name>
</gene>
<dbReference type="Proteomes" id="UP000077763">
    <property type="component" value="Unassembled WGS sequence"/>
</dbReference>
<reference evidence="2 3" key="1">
    <citation type="submission" date="2016-03" db="EMBL/GenBank/DDBJ databases">
        <authorList>
            <person name="Ploux O."/>
        </authorList>
    </citation>
    <scope>NUCLEOTIDE SEQUENCE [LARGE SCALE GENOMIC DNA]</scope>
    <source>
        <strain evidence="2 3">R-45371</strain>
    </source>
</reference>